<accession>A0A2M9WH30</accession>
<dbReference type="NCBIfam" id="NF033437">
    <property type="entry name" value="YpdK"/>
    <property type="match status" value="1"/>
</dbReference>
<evidence type="ECO:0000313" key="3">
    <source>
        <dbReference type="Proteomes" id="UP000232062"/>
    </source>
</evidence>
<sequence length="24" mass="2837">MRYALMGVSFFLLIWVGTFVLMLK</sequence>
<reference evidence="2 3" key="1">
    <citation type="submission" date="2017-11" db="EMBL/GenBank/DDBJ databases">
        <title>The genome sequence of Pantoea rodasii DSM 26611.</title>
        <authorList>
            <person name="Gao J."/>
            <person name="Mao X."/>
            <person name="Sun J."/>
        </authorList>
    </citation>
    <scope>NUCLEOTIDE SEQUENCE [LARGE SCALE GENOMIC DNA]</scope>
    <source>
        <strain evidence="2 3">DSM 26611</strain>
    </source>
</reference>
<gene>
    <name evidence="2" type="ORF">PRCB_08015</name>
</gene>
<keyword evidence="1" id="KW-0472">Membrane</keyword>
<keyword evidence="3" id="KW-1185">Reference proteome</keyword>
<name>A0A2M9WH30_9GAMM</name>
<comment type="caution">
    <text evidence="2">The sequence shown here is derived from an EMBL/GenBank/DDBJ whole genome shotgun (WGS) entry which is preliminary data.</text>
</comment>
<dbReference type="InterPro" id="IPR047846">
    <property type="entry name" value="YpdK"/>
</dbReference>
<protein>
    <submittedName>
        <fullName evidence="2">Membrane protein YpdK</fullName>
    </submittedName>
</protein>
<feature type="transmembrane region" description="Helical" evidence="1">
    <location>
        <begin position="6"/>
        <end position="23"/>
    </location>
</feature>
<dbReference type="Proteomes" id="UP000232062">
    <property type="component" value="Unassembled WGS sequence"/>
</dbReference>
<evidence type="ECO:0000313" key="2">
    <source>
        <dbReference type="EMBL" id="PJZ06862.1"/>
    </source>
</evidence>
<keyword evidence="1" id="KW-1133">Transmembrane helix</keyword>
<keyword evidence="1" id="KW-0812">Transmembrane</keyword>
<dbReference type="AlphaFoldDB" id="A0A2M9WH30"/>
<evidence type="ECO:0000256" key="1">
    <source>
        <dbReference type="SAM" id="Phobius"/>
    </source>
</evidence>
<dbReference type="RefSeq" id="WP_100701370.1">
    <property type="nucleotide sequence ID" value="NZ_JTJJ01000005.1"/>
</dbReference>
<proteinExistence type="predicted"/>
<organism evidence="2 3">
    <name type="scientific">Pantoea rodasii</name>
    <dbReference type="NCBI Taxonomy" id="1076549"/>
    <lineage>
        <taxon>Bacteria</taxon>
        <taxon>Pseudomonadati</taxon>
        <taxon>Pseudomonadota</taxon>
        <taxon>Gammaproteobacteria</taxon>
        <taxon>Enterobacterales</taxon>
        <taxon>Erwiniaceae</taxon>
        <taxon>Pantoea</taxon>
    </lineage>
</organism>
<dbReference type="GO" id="GO:0016020">
    <property type="term" value="C:membrane"/>
    <property type="evidence" value="ECO:0007669"/>
    <property type="project" value="InterPro"/>
</dbReference>
<dbReference type="EMBL" id="PIQI01000011">
    <property type="protein sequence ID" value="PJZ06862.1"/>
    <property type="molecule type" value="Genomic_DNA"/>
</dbReference>